<evidence type="ECO:0000313" key="2">
    <source>
        <dbReference type="EMBL" id="KAE8396834.1"/>
    </source>
</evidence>
<dbReference type="AlphaFoldDB" id="A0A5N7CRT1"/>
<dbReference type="Proteomes" id="UP000325579">
    <property type="component" value="Unassembled WGS sequence"/>
</dbReference>
<dbReference type="Gene3D" id="3.40.970.10">
    <property type="entry name" value="Ribonuclease H1, N-terminal domain"/>
    <property type="match status" value="1"/>
</dbReference>
<dbReference type="InterPro" id="IPR009027">
    <property type="entry name" value="Ribosomal_bL9/RNase_H1_N"/>
</dbReference>
<accession>A0A5N7CRT1</accession>
<gene>
    <name evidence="2" type="ORF">BDV37DRAFT_267258</name>
</gene>
<dbReference type="RefSeq" id="XP_031934153.1">
    <property type="nucleotide sequence ID" value="XM_032084012.1"/>
</dbReference>
<keyword evidence="3" id="KW-1185">Reference proteome</keyword>
<dbReference type="GeneID" id="43668703"/>
<organism evidence="2 3">
    <name type="scientific">Aspergillus pseudonomiae</name>
    <dbReference type="NCBI Taxonomy" id="1506151"/>
    <lineage>
        <taxon>Eukaryota</taxon>
        <taxon>Fungi</taxon>
        <taxon>Dikarya</taxon>
        <taxon>Ascomycota</taxon>
        <taxon>Pezizomycotina</taxon>
        <taxon>Eurotiomycetes</taxon>
        <taxon>Eurotiomycetidae</taxon>
        <taxon>Eurotiales</taxon>
        <taxon>Aspergillaceae</taxon>
        <taxon>Aspergillus</taxon>
        <taxon>Aspergillus subgen. Circumdati</taxon>
    </lineage>
</organism>
<evidence type="ECO:0000313" key="3">
    <source>
        <dbReference type="Proteomes" id="UP000325579"/>
    </source>
</evidence>
<reference evidence="2 3" key="1">
    <citation type="submission" date="2019-04" db="EMBL/GenBank/DDBJ databases">
        <authorList>
            <consortium name="DOE Joint Genome Institute"/>
            <person name="Mondo S."/>
            <person name="Kjaerbolling I."/>
            <person name="Vesth T."/>
            <person name="Frisvad J.C."/>
            <person name="Nybo J.L."/>
            <person name="Theobald S."/>
            <person name="Kildgaard S."/>
            <person name="Isbrandt T."/>
            <person name="Kuo A."/>
            <person name="Sato A."/>
            <person name="Lyhne E.K."/>
            <person name="Kogle M.E."/>
            <person name="Wiebenga A."/>
            <person name="Kun R.S."/>
            <person name="Lubbers R.J."/>
            <person name="Makela M.R."/>
            <person name="Barry K."/>
            <person name="Chovatia M."/>
            <person name="Clum A."/>
            <person name="Daum C."/>
            <person name="Haridas S."/>
            <person name="He G."/>
            <person name="LaButti K."/>
            <person name="Lipzen A."/>
            <person name="Riley R."/>
            <person name="Salamov A."/>
            <person name="Simmons B.A."/>
            <person name="Magnuson J.K."/>
            <person name="Henrissat B."/>
            <person name="Mortensen U.H."/>
            <person name="Larsen T.O."/>
            <person name="Devries R.P."/>
            <person name="Grigoriev I.V."/>
            <person name="Machida M."/>
            <person name="Baker S.E."/>
            <person name="Andersen M.R."/>
            <person name="Cantor M.N."/>
            <person name="Hua S.X."/>
        </authorList>
    </citation>
    <scope>NUCLEOTIDE SEQUENCE [LARGE SCALE GENOMIC DNA]</scope>
    <source>
        <strain evidence="2 3">CBS 119388</strain>
    </source>
</reference>
<dbReference type="EMBL" id="ML736973">
    <property type="protein sequence ID" value="KAE8396834.1"/>
    <property type="molecule type" value="Genomic_DNA"/>
</dbReference>
<name>A0A5N7CRT1_9EURO</name>
<dbReference type="InterPro" id="IPR011320">
    <property type="entry name" value="RNase_H1_N"/>
</dbReference>
<dbReference type="OrthoDB" id="407198at2759"/>
<sequence length="73" mass="8064">MASPKYYAVAQGRPPAPDIFLSWDETKCLVNKHPRSIFKGFSTLEEATAYLAENGIPEHQRVIRGISMDGGQA</sequence>
<evidence type="ECO:0000259" key="1">
    <source>
        <dbReference type="Pfam" id="PF01693"/>
    </source>
</evidence>
<dbReference type="InterPro" id="IPR037056">
    <property type="entry name" value="RNase_H1_N_sf"/>
</dbReference>
<dbReference type="Pfam" id="PF01693">
    <property type="entry name" value="Cauli_VI"/>
    <property type="match status" value="1"/>
</dbReference>
<feature type="domain" description="Ribonuclease H1 N-terminal" evidence="1">
    <location>
        <begin position="5"/>
        <end position="50"/>
    </location>
</feature>
<dbReference type="SUPFAM" id="SSF55658">
    <property type="entry name" value="L9 N-domain-like"/>
    <property type="match status" value="1"/>
</dbReference>
<proteinExistence type="predicted"/>
<protein>
    <recommendedName>
        <fullName evidence="1">Ribonuclease H1 N-terminal domain-containing protein</fullName>
    </recommendedName>
</protein>